<dbReference type="NCBIfam" id="TIGR02483">
    <property type="entry name" value="PFK_mixed"/>
    <property type="match status" value="1"/>
</dbReference>
<dbReference type="GO" id="GO:0005945">
    <property type="term" value="C:6-phosphofructokinase complex"/>
    <property type="evidence" value="ECO:0007669"/>
    <property type="project" value="TreeGrafter"/>
</dbReference>
<dbReference type="EMBL" id="BLRW01000069">
    <property type="protein sequence ID" value="GFP23220.1"/>
    <property type="molecule type" value="Genomic_DNA"/>
</dbReference>
<keyword evidence="6 10" id="KW-0479">Metal-binding</keyword>
<feature type="binding site" description="in other chain" evidence="10">
    <location>
        <begin position="169"/>
        <end position="171"/>
    </location>
    <ligand>
        <name>substrate</name>
        <note>ligand shared between dimeric partners</note>
    </ligand>
</feature>
<accession>A0A6V8NJV2</accession>
<comment type="caution">
    <text evidence="12">The sequence shown here is derived from an EMBL/GenBank/DDBJ whole genome shotgun (WGS) entry which is preliminary data.</text>
</comment>
<comment type="subcellular location">
    <subcellularLocation>
        <location evidence="2 10">Cytoplasm</location>
    </subcellularLocation>
</comment>
<comment type="pathway">
    <text evidence="3 10">Carbohydrate degradation; glycolysis; D-glyceraldehyde 3-phosphate and glycerone phosphate from D-glucose: step 3/4.</text>
</comment>
<evidence type="ECO:0000256" key="2">
    <source>
        <dbReference type="ARBA" id="ARBA00004496"/>
    </source>
</evidence>
<evidence type="ECO:0000313" key="12">
    <source>
        <dbReference type="EMBL" id="GFP19590.1"/>
    </source>
</evidence>
<dbReference type="Gene3D" id="3.40.50.460">
    <property type="entry name" value="Phosphofructokinase domain"/>
    <property type="match status" value="1"/>
</dbReference>
<dbReference type="InterPro" id="IPR035966">
    <property type="entry name" value="PKF_sf"/>
</dbReference>
<dbReference type="EC" id="2.7.1.90" evidence="10"/>
<keyword evidence="5 10" id="KW-0808">Transferase</keyword>
<feature type="binding site" evidence="10">
    <location>
        <position position="103"/>
    </location>
    <ligand>
        <name>Mg(2+)</name>
        <dbReference type="ChEBI" id="CHEBI:18420"/>
        <note>catalytic</note>
    </ligand>
</feature>
<dbReference type="GO" id="GO:0030388">
    <property type="term" value="P:fructose 1,6-bisphosphate metabolic process"/>
    <property type="evidence" value="ECO:0007669"/>
    <property type="project" value="TreeGrafter"/>
</dbReference>
<dbReference type="GO" id="GO:0042802">
    <property type="term" value="F:identical protein binding"/>
    <property type="evidence" value="ECO:0007669"/>
    <property type="project" value="TreeGrafter"/>
</dbReference>
<feature type="binding site" description="in other chain" evidence="10">
    <location>
        <begin position="273"/>
        <end position="276"/>
    </location>
    <ligand>
        <name>substrate</name>
        <note>ligand shared between dimeric partners</note>
    </ligand>
</feature>
<evidence type="ECO:0000256" key="5">
    <source>
        <dbReference type="ARBA" id="ARBA00022679"/>
    </source>
</evidence>
<keyword evidence="7 10" id="KW-0418">Kinase</keyword>
<name>A0A6V8NJV2_9ACTN</name>
<dbReference type="GO" id="GO:0016208">
    <property type="term" value="F:AMP binding"/>
    <property type="evidence" value="ECO:0007669"/>
    <property type="project" value="TreeGrafter"/>
</dbReference>
<dbReference type="Gene3D" id="3.40.50.450">
    <property type="match status" value="1"/>
</dbReference>
<sequence>MKKIGVLSGGGDSPAINAAIRAVVRKSLALGYEVWGIKDGWRGLLEGNLEKLTLDSVSGIIFQGGTILGTSRTNPFKREDGPQKIEENVKRFQLDAIIAMGGDDTLGVAHKLNKMGIPAVGVPQTIDNDLCGTDYAIGFDSALSIVTDAIDKLHTTACSHHRVMVVEIMGRDAGWLALLSGLAGGADVILIPEVKFNYDDICRRIEERRQRGKQFSIIAVAEGAAPEEISTQVTQKATVDAFGHVRLGGISSVIAEEIEKRTGYETRATILGHLQRGGTPTAYDRIMATRLGVKAVELVHNGQFDMMACVKGNQIDSVPLEEAVAKVKPVDMELFETAKLFY</sequence>
<dbReference type="UniPathway" id="UPA00109">
    <property type="reaction ID" value="UER00182"/>
</dbReference>
<feature type="binding site" evidence="10">
    <location>
        <position position="267"/>
    </location>
    <ligand>
        <name>substrate</name>
        <note>ligand shared between dimeric partners</note>
    </ligand>
</feature>
<feature type="binding site" description="in other chain" evidence="10">
    <location>
        <begin position="125"/>
        <end position="127"/>
    </location>
    <ligand>
        <name>substrate</name>
        <note>ligand shared between dimeric partners</note>
    </ligand>
</feature>
<dbReference type="RefSeq" id="WP_176236993.1">
    <property type="nucleotide sequence ID" value="NZ_BLRU01000104.1"/>
</dbReference>
<dbReference type="PIRSF" id="PIRSF000532">
    <property type="entry name" value="ATP_PFK_prok"/>
    <property type="match status" value="1"/>
</dbReference>
<dbReference type="GO" id="GO:0070095">
    <property type="term" value="F:fructose-6-phosphate binding"/>
    <property type="evidence" value="ECO:0007669"/>
    <property type="project" value="TreeGrafter"/>
</dbReference>
<dbReference type="GO" id="GO:0047334">
    <property type="term" value="F:diphosphate-fructose-6-phosphate 1-phosphotransferase activity"/>
    <property type="evidence" value="ECO:0007669"/>
    <property type="project" value="UniProtKB-EC"/>
</dbReference>
<dbReference type="InterPro" id="IPR022953">
    <property type="entry name" value="ATP_PFK"/>
</dbReference>
<dbReference type="GO" id="GO:0061621">
    <property type="term" value="P:canonical glycolysis"/>
    <property type="evidence" value="ECO:0007669"/>
    <property type="project" value="TreeGrafter"/>
</dbReference>
<dbReference type="PANTHER" id="PTHR13697:SF52">
    <property type="entry name" value="ATP-DEPENDENT 6-PHOSPHOFRUCTOKINASE 3"/>
    <property type="match status" value="1"/>
</dbReference>
<dbReference type="Pfam" id="PF00365">
    <property type="entry name" value="PFK"/>
    <property type="match status" value="1"/>
</dbReference>
<dbReference type="PRINTS" id="PR00476">
    <property type="entry name" value="PHFRCTKINASE"/>
</dbReference>
<feature type="active site" description="Proton acceptor" evidence="10">
    <location>
        <position position="127"/>
    </location>
</feature>
<dbReference type="GO" id="GO:0006002">
    <property type="term" value="P:fructose 6-phosphate metabolic process"/>
    <property type="evidence" value="ECO:0007669"/>
    <property type="project" value="InterPro"/>
</dbReference>
<gene>
    <name evidence="10" type="primary">pfp</name>
    <name evidence="12" type="ORF">HKBW3S03_01095</name>
    <name evidence="13" type="ORF">HKBW3S09_00687</name>
</gene>
<feature type="domain" description="Phosphofructokinase" evidence="11">
    <location>
        <begin position="3"/>
        <end position="299"/>
    </location>
</feature>
<evidence type="ECO:0000256" key="4">
    <source>
        <dbReference type="ARBA" id="ARBA00022490"/>
    </source>
</evidence>
<dbReference type="GO" id="GO:0048029">
    <property type="term" value="F:monosaccharide binding"/>
    <property type="evidence" value="ECO:0007669"/>
    <property type="project" value="TreeGrafter"/>
</dbReference>
<comment type="subunit">
    <text evidence="10">Homodimer or homotetramer.</text>
</comment>
<dbReference type="FunFam" id="3.40.50.460:FF:000002">
    <property type="entry name" value="ATP-dependent 6-phosphofructokinase"/>
    <property type="match status" value="1"/>
</dbReference>
<comment type="activity regulation">
    <text evidence="10">Non-allosteric.</text>
</comment>
<dbReference type="HAMAP" id="MF_01976">
    <property type="entry name" value="Phosphofructokinase_III"/>
    <property type="match status" value="1"/>
</dbReference>
<evidence type="ECO:0000256" key="6">
    <source>
        <dbReference type="ARBA" id="ARBA00022723"/>
    </source>
</evidence>
<evidence type="ECO:0000256" key="3">
    <source>
        <dbReference type="ARBA" id="ARBA00004679"/>
    </source>
</evidence>
<evidence type="ECO:0000256" key="10">
    <source>
        <dbReference type="HAMAP-Rule" id="MF_01976"/>
    </source>
</evidence>
<reference evidence="14 15" key="1">
    <citation type="journal article" date="2020" name="Front. Microbiol.">
        <title>Single-cell genomics of novel Actinobacteria with the Wood-Ljungdahl pathway discovered in a serpentinizing system.</title>
        <authorList>
            <person name="Merino N."/>
            <person name="Kawai M."/>
            <person name="Boyd E.S."/>
            <person name="Colman D.R."/>
            <person name="McGlynn S.E."/>
            <person name="Nealson K.H."/>
            <person name="Kurokawa K."/>
            <person name="Hongoh Y."/>
        </authorList>
    </citation>
    <scope>NUCLEOTIDE SEQUENCE [LARGE SCALE GENOMIC DNA]</scope>
    <source>
        <strain evidence="12 14">S03</strain>
        <strain evidence="13 15">S09_30</strain>
    </source>
</reference>
<protein>
    <recommendedName>
        <fullName evidence="10">Pyrophosphate--fructose 6-phosphate 1-phosphotransferase</fullName>
        <ecNumber evidence="10">2.7.1.90</ecNumber>
    </recommendedName>
    <alternativeName>
        <fullName evidence="10">6-phosphofructokinase, pyrophosphate dependent</fullName>
    </alternativeName>
    <alternativeName>
        <fullName evidence="10">PPi-dependent phosphofructokinase</fullName>
        <shortName evidence="10">PPi-PFK</shortName>
    </alternativeName>
    <alternativeName>
        <fullName evidence="10">Pyrophosphate-dependent 6-phosphofructose-1-kinase</fullName>
    </alternativeName>
</protein>
<proteinExistence type="inferred from homology"/>
<comment type="similarity">
    <text evidence="10">Belongs to the phosphofructokinase type A (PFKA) family. Mixed-substrate PFK group III subfamily.</text>
</comment>
<evidence type="ECO:0000256" key="1">
    <source>
        <dbReference type="ARBA" id="ARBA00001946"/>
    </source>
</evidence>
<evidence type="ECO:0000256" key="7">
    <source>
        <dbReference type="ARBA" id="ARBA00022777"/>
    </source>
</evidence>
<dbReference type="InterPro" id="IPR012003">
    <property type="entry name" value="ATP_PFK_prok-type"/>
</dbReference>
<evidence type="ECO:0000313" key="15">
    <source>
        <dbReference type="Proteomes" id="UP000585609"/>
    </source>
</evidence>
<feature type="binding site" evidence="10">
    <location>
        <position position="162"/>
    </location>
    <ligand>
        <name>substrate</name>
        <note>ligand shared between dimeric partners</note>
    </ligand>
</feature>
<dbReference type="EMBL" id="BLRU01000104">
    <property type="protein sequence ID" value="GFP19590.1"/>
    <property type="molecule type" value="Genomic_DNA"/>
</dbReference>
<evidence type="ECO:0000256" key="8">
    <source>
        <dbReference type="ARBA" id="ARBA00022842"/>
    </source>
</evidence>
<comment type="function">
    <text evidence="10">Catalyzes the phosphorylation of D-fructose 6-phosphate, the first committing step of glycolysis. Uses inorganic phosphate (PPi) as phosphoryl donor instead of ATP like common ATP-dependent phosphofructokinases (ATP-PFKs), which renders the reaction reversible, and can thus function both in glycolysis and gluconeogenesis. Consistently, PPi-PFK can replace the enzymes of both the forward (ATP-PFK) and reverse (fructose-bisphosphatase (FBPase)) reactions.</text>
</comment>
<comment type="catalytic activity">
    <reaction evidence="10">
        <text>beta-D-fructose 6-phosphate + diphosphate = beta-D-fructose 1,6-bisphosphate + phosphate + H(+)</text>
        <dbReference type="Rhea" id="RHEA:13613"/>
        <dbReference type="ChEBI" id="CHEBI:15378"/>
        <dbReference type="ChEBI" id="CHEBI:32966"/>
        <dbReference type="ChEBI" id="CHEBI:33019"/>
        <dbReference type="ChEBI" id="CHEBI:43474"/>
        <dbReference type="ChEBI" id="CHEBI:57634"/>
        <dbReference type="EC" id="2.7.1.90"/>
    </reaction>
</comment>
<dbReference type="GO" id="GO:0003872">
    <property type="term" value="F:6-phosphofructokinase activity"/>
    <property type="evidence" value="ECO:0007669"/>
    <property type="project" value="UniProtKB-UniRule"/>
</dbReference>
<evidence type="ECO:0000256" key="9">
    <source>
        <dbReference type="ARBA" id="ARBA00023152"/>
    </source>
</evidence>
<dbReference type="InterPro" id="IPR012829">
    <property type="entry name" value="Phosphofructokinase_III"/>
</dbReference>
<feature type="binding site" description="in other chain" evidence="10">
    <location>
        <position position="222"/>
    </location>
    <ligand>
        <name>substrate</name>
        <note>ligand shared between dimeric partners</note>
    </ligand>
</feature>
<dbReference type="AlphaFoldDB" id="A0A6V8NJV2"/>
<evidence type="ECO:0000313" key="14">
    <source>
        <dbReference type="Proteomes" id="UP000574717"/>
    </source>
</evidence>
<keyword evidence="4 10" id="KW-0963">Cytoplasm</keyword>
<dbReference type="Proteomes" id="UP000585609">
    <property type="component" value="Unassembled WGS sequence"/>
</dbReference>
<keyword evidence="9 10" id="KW-0324">Glycolysis</keyword>
<dbReference type="PANTHER" id="PTHR13697">
    <property type="entry name" value="PHOSPHOFRUCTOKINASE"/>
    <property type="match status" value="1"/>
</dbReference>
<feature type="binding site" evidence="10">
    <location>
        <position position="11"/>
    </location>
    <ligand>
        <name>diphosphate</name>
        <dbReference type="ChEBI" id="CHEBI:33019"/>
    </ligand>
</feature>
<feature type="site" description="Important for catalytic activity and substrate specificity; stabilizes the transition state when the phosphoryl donor is PPi; prevents ATP from binding by mimicking the alpha-phosphate group of ATP" evidence="10">
    <location>
        <position position="104"/>
    </location>
</feature>
<comment type="cofactor">
    <cofactor evidence="1 10">
        <name>Mg(2+)</name>
        <dbReference type="ChEBI" id="CHEBI:18420"/>
    </cofactor>
</comment>
<dbReference type="SUPFAM" id="SSF53784">
    <property type="entry name" value="Phosphofructokinase"/>
    <property type="match status" value="1"/>
</dbReference>
<dbReference type="InterPro" id="IPR015912">
    <property type="entry name" value="Phosphofructokinase_CS"/>
</dbReference>
<evidence type="ECO:0000313" key="13">
    <source>
        <dbReference type="EMBL" id="GFP23220.1"/>
    </source>
</evidence>
<organism evidence="12 14">
    <name type="scientific">Candidatus Hakubella thermalkaliphila</name>
    <dbReference type="NCBI Taxonomy" id="2754717"/>
    <lineage>
        <taxon>Bacteria</taxon>
        <taxon>Bacillati</taxon>
        <taxon>Actinomycetota</taxon>
        <taxon>Actinomycetota incertae sedis</taxon>
        <taxon>Candidatus Hakubellales</taxon>
        <taxon>Candidatus Hakubellaceae</taxon>
        <taxon>Candidatus Hakubella</taxon>
    </lineage>
</organism>
<dbReference type="GO" id="GO:0005524">
    <property type="term" value="F:ATP binding"/>
    <property type="evidence" value="ECO:0007669"/>
    <property type="project" value="InterPro"/>
</dbReference>
<dbReference type="NCBIfam" id="NF002872">
    <property type="entry name" value="PRK03202.1"/>
    <property type="match status" value="1"/>
</dbReference>
<dbReference type="GO" id="GO:0046872">
    <property type="term" value="F:metal ion binding"/>
    <property type="evidence" value="ECO:0007669"/>
    <property type="project" value="UniProtKB-KW"/>
</dbReference>
<evidence type="ECO:0000259" key="11">
    <source>
        <dbReference type="Pfam" id="PF00365"/>
    </source>
</evidence>
<dbReference type="Proteomes" id="UP000574717">
    <property type="component" value="Unassembled WGS sequence"/>
</dbReference>
<keyword evidence="8 10" id="KW-0460">Magnesium</keyword>
<dbReference type="InterPro" id="IPR000023">
    <property type="entry name" value="Phosphofructokinase_dom"/>
</dbReference>
<comment type="caution">
    <text evidence="10">Lacks conserved residue(s) required for the propagation of feature annotation.</text>
</comment>
<dbReference type="PROSITE" id="PS00433">
    <property type="entry name" value="PHOSPHOFRUCTOKINASE"/>
    <property type="match status" value="1"/>
</dbReference>